<evidence type="ECO:0000256" key="6">
    <source>
        <dbReference type="ARBA" id="ARBA00023136"/>
    </source>
</evidence>
<evidence type="ECO:0000256" key="3">
    <source>
        <dbReference type="ARBA" id="ARBA00022475"/>
    </source>
</evidence>
<dbReference type="CDD" id="cd06261">
    <property type="entry name" value="TM_PBP2"/>
    <property type="match status" value="1"/>
</dbReference>
<sequence>MTTHGTTARRRRPATPRSELLRVVVLGVIALPWVLIPMWLLLVNSVKPYGEASQLDLALPREWRWDNFAVVFEEGDYPTALLNSLAIAVPTLASVLLFGSMAAWAFARSRRVSMKVAYNVCVLSVLLPPAVLPTIYELQTLGIDGTRLGYFLVMVGTRLGVVVFLATGFVRAMSVEIEEAAAIDGASKPQIFRLLIVPSLLPVLLVGGVILIITIWNEFLFALFLLRGEESATLPLGLFRFASASSEVVAFRWDLVFAHVVLTSLPLVIVYLFVQRRLVQGLSEGAIKG</sequence>
<feature type="domain" description="ABC transmembrane type-1" evidence="8">
    <location>
        <begin position="81"/>
        <end position="274"/>
    </location>
</feature>
<evidence type="ECO:0000256" key="1">
    <source>
        <dbReference type="ARBA" id="ARBA00004651"/>
    </source>
</evidence>
<dbReference type="PROSITE" id="PS50928">
    <property type="entry name" value="ABC_TM1"/>
    <property type="match status" value="1"/>
</dbReference>
<comment type="caution">
    <text evidence="9">The sequence shown here is derived from an EMBL/GenBank/DDBJ whole genome shotgun (WGS) entry which is preliminary data.</text>
</comment>
<keyword evidence="3" id="KW-1003">Cell membrane</keyword>
<dbReference type="Proteomes" id="UP001183420">
    <property type="component" value="Unassembled WGS sequence"/>
</dbReference>
<comment type="subcellular location">
    <subcellularLocation>
        <location evidence="1 7">Cell membrane</location>
        <topology evidence="1 7">Multi-pass membrane protein</topology>
    </subcellularLocation>
</comment>
<feature type="transmembrane region" description="Helical" evidence="7">
    <location>
        <begin position="20"/>
        <end position="42"/>
    </location>
</feature>
<evidence type="ECO:0000256" key="5">
    <source>
        <dbReference type="ARBA" id="ARBA00022989"/>
    </source>
</evidence>
<dbReference type="EMBL" id="JAVREM010000010">
    <property type="protein sequence ID" value="MDT0318983.1"/>
    <property type="molecule type" value="Genomic_DNA"/>
</dbReference>
<feature type="transmembrane region" description="Helical" evidence="7">
    <location>
        <begin position="148"/>
        <end position="170"/>
    </location>
</feature>
<feature type="transmembrane region" description="Helical" evidence="7">
    <location>
        <begin position="80"/>
        <end position="104"/>
    </location>
</feature>
<evidence type="ECO:0000256" key="7">
    <source>
        <dbReference type="RuleBase" id="RU363032"/>
    </source>
</evidence>
<evidence type="ECO:0000313" key="9">
    <source>
        <dbReference type="EMBL" id="MDT0318983.1"/>
    </source>
</evidence>
<keyword evidence="2 7" id="KW-0813">Transport</keyword>
<dbReference type="Gene3D" id="1.10.3720.10">
    <property type="entry name" value="MetI-like"/>
    <property type="match status" value="1"/>
</dbReference>
<feature type="transmembrane region" description="Helical" evidence="7">
    <location>
        <begin position="255"/>
        <end position="274"/>
    </location>
</feature>
<keyword evidence="4 7" id="KW-0812">Transmembrane</keyword>
<keyword evidence="5 7" id="KW-1133">Transmembrane helix</keyword>
<protein>
    <submittedName>
        <fullName evidence="9">Carbohydrate ABC transporter permease</fullName>
    </submittedName>
</protein>
<comment type="similarity">
    <text evidence="7">Belongs to the binding-protein-dependent transport system permease family.</text>
</comment>
<name>A0ABU2LN55_9ACTN</name>
<feature type="transmembrane region" description="Helical" evidence="7">
    <location>
        <begin position="116"/>
        <end position="136"/>
    </location>
</feature>
<keyword evidence="10" id="KW-1185">Reference proteome</keyword>
<evidence type="ECO:0000313" key="10">
    <source>
        <dbReference type="Proteomes" id="UP001183420"/>
    </source>
</evidence>
<evidence type="ECO:0000256" key="2">
    <source>
        <dbReference type="ARBA" id="ARBA00022448"/>
    </source>
</evidence>
<evidence type="ECO:0000256" key="4">
    <source>
        <dbReference type="ARBA" id="ARBA00022692"/>
    </source>
</evidence>
<evidence type="ECO:0000259" key="8">
    <source>
        <dbReference type="PROSITE" id="PS50928"/>
    </source>
</evidence>
<accession>A0ABU2LN55</accession>
<dbReference type="PANTHER" id="PTHR43744:SF12">
    <property type="entry name" value="ABC TRANSPORTER PERMEASE PROTEIN MG189-RELATED"/>
    <property type="match status" value="1"/>
</dbReference>
<dbReference type="PANTHER" id="PTHR43744">
    <property type="entry name" value="ABC TRANSPORTER PERMEASE PROTEIN MG189-RELATED-RELATED"/>
    <property type="match status" value="1"/>
</dbReference>
<dbReference type="SUPFAM" id="SSF161098">
    <property type="entry name" value="MetI-like"/>
    <property type="match status" value="1"/>
</dbReference>
<feature type="transmembrane region" description="Helical" evidence="7">
    <location>
        <begin position="191"/>
        <end position="216"/>
    </location>
</feature>
<dbReference type="InterPro" id="IPR000515">
    <property type="entry name" value="MetI-like"/>
</dbReference>
<dbReference type="RefSeq" id="WP_311598001.1">
    <property type="nucleotide sequence ID" value="NZ_JAVREM010000010.1"/>
</dbReference>
<organism evidence="9 10">
    <name type="scientific">Streptomyces millisiae</name>
    <dbReference type="NCBI Taxonomy" id="3075542"/>
    <lineage>
        <taxon>Bacteria</taxon>
        <taxon>Bacillati</taxon>
        <taxon>Actinomycetota</taxon>
        <taxon>Actinomycetes</taxon>
        <taxon>Kitasatosporales</taxon>
        <taxon>Streptomycetaceae</taxon>
        <taxon>Streptomyces</taxon>
    </lineage>
</organism>
<reference evidence="10" key="1">
    <citation type="submission" date="2023-07" db="EMBL/GenBank/DDBJ databases">
        <title>30 novel species of actinomycetes from the DSMZ collection.</title>
        <authorList>
            <person name="Nouioui I."/>
        </authorList>
    </citation>
    <scope>NUCLEOTIDE SEQUENCE [LARGE SCALE GENOMIC DNA]</scope>
    <source>
        <strain evidence="10">DSM 44918</strain>
    </source>
</reference>
<dbReference type="Pfam" id="PF00528">
    <property type="entry name" value="BPD_transp_1"/>
    <property type="match status" value="1"/>
</dbReference>
<gene>
    <name evidence="9" type="ORF">RNC47_11605</name>
</gene>
<proteinExistence type="inferred from homology"/>
<keyword evidence="6 7" id="KW-0472">Membrane</keyword>
<dbReference type="InterPro" id="IPR035906">
    <property type="entry name" value="MetI-like_sf"/>
</dbReference>